<dbReference type="InterPro" id="IPR051158">
    <property type="entry name" value="Metallophosphoesterase_sf"/>
</dbReference>
<keyword evidence="7" id="KW-1185">Reference proteome</keyword>
<dbReference type="GO" id="GO:0016020">
    <property type="term" value="C:membrane"/>
    <property type="evidence" value="ECO:0007669"/>
    <property type="project" value="GOC"/>
</dbReference>
<proteinExistence type="predicted"/>
<sequence>MIFFSVLSILITAVHFYLWKRLILDTTLPGSLARRIGTIALVVCVALMIAALSLGTTVSPQVARWFAWPGYLWLAMFFYLLLLLLALELPRLVLRRWLREDDGDGRGGRDAKGGAKSDIAAASAADPVTGTDPAAATDIAPASDAGTDAVPSDRSPRMSRRLLLSRGSAALAGAVSLGLVGYGTTVAMGPPTITRVPITLHRLDPRAGGCRIALISDVHLGPIIGRDFTQRIVDLVNAERVDVVAIAGDLVDGDVADLADAASPLADLRSTHGTFLVTGNHEYYVGYRQWIDFVPNLGIRPLRNERVEIRHRGGVFDLAGINDATGYQWQDPGDVGKALAGRNAERVAVLIAHQPVDFDDAVRHDVDLMLAGHTHGGQLSPFELAVNLQQGAVAGFYQRERTKMYVTRGAGFWGPPVRVGAPPDITIVELRPARTP</sequence>
<keyword evidence="4" id="KW-1133">Transmembrane helix</keyword>
<dbReference type="CDD" id="cd07385">
    <property type="entry name" value="MPP_YkuE_C"/>
    <property type="match status" value="1"/>
</dbReference>
<evidence type="ECO:0000256" key="1">
    <source>
        <dbReference type="ARBA" id="ARBA00022723"/>
    </source>
</evidence>
<dbReference type="EMBL" id="JH636049">
    <property type="protein sequence ID" value="EID54590.1"/>
    <property type="molecule type" value="Genomic_DNA"/>
</dbReference>
<evidence type="ECO:0000259" key="5">
    <source>
        <dbReference type="Pfam" id="PF00149"/>
    </source>
</evidence>
<name>I0V387_9PSEU</name>
<dbReference type="HOGENOM" id="CLU_025443_5_0_11"/>
<keyword evidence="2 6" id="KW-0378">Hydrolase</keyword>
<feature type="transmembrane region" description="Helical" evidence="4">
    <location>
        <begin position="6"/>
        <end position="24"/>
    </location>
</feature>
<keyword evidence="4" id="KW-0812">Transmembrane</keyword>
<protein>
    <submittedName>
        <fullName evidence="6">Putative phosphohydrolase</fullName>
    </submittedName>
</protein>
<dbReference type="PANTHER" id="PTHR31302">
    <property type="entry name" value="TRANSMEMBRANE PROTEIN WITH METALLOPHOSPHOESTERASE DOMAIN-RELATED"/>
    <property type="match status" value="1"/>
</dbReference>
<keyword evidence="1" id="KW-0479">Metal-binding</keyword>
<dbReference type="STRING" id="882086.SacxiDRAFT_2361"/>
<evidence type="ECO:0000256" key="2">
    <source>
        <dbReference type="ARBA" id="ARBA00022801"/>
    </source>
</evidence>
<dbReference type="SUPFAM" id="SSF56300">
    <property type="entry name" value="Metallo-dependent phosphatases"/>
    <property type="match status" value="1"/>
</dbReference>
<dbReference type="GO" id="GO:0046872">
    <property type="term" value="F:metal ion binding"/>
    <property type="evidence" value="ECO:0007669"/>
    <property type="project" value="UniProtKB-KW"/>
</dbReference>
<feature type="compositionally biased region" description="Low complexity" evidence="3">
    <location>
        <begin position="116"/>
        <end position="146"/>
    </location>
</feature>
<dbReference type="InterPro" id="IPR029052">
    <property type="entry name" value="Metallo-depent_PP-like"/>
</dbReference>
<feature type="transmembrane region" description="Helical" evidence="4">
    <location>
        <begin position="70"/>
        <end position="89"/>
    </location>
</feature>
<dbReference type="Pfam" id="PF00149">
    <property type="entry name" value="Metallophos"/>
    <property type="match status" value="1"/>
</dbReference>
<evidence type="ECO:0000313" key="7">
    <source>
        <dbReference type="Proteomes" id="UP000004691"/>
    </source>
</evidence>
<dbReference type="InterPro" id="IPR004843">
    <property type="entry name" value="Calcineurin-like_PHP"/>
</dbReference>
<dbReference type="eggNOG" id="COG1408">
    <property type="taxonomic scope" value="Bacteria"/>
</dbReference>
<dbReference type="GO" id="GO:0008758">
    <property type="term" value="F:UDP-2,3-diacylglucosamine hydrolase activity"/>
    <property type="evidence" value="ECO:0007669"/>
    <property type="project" value="TreeGrafter"/>
</dbReference>
<evidence type="ECO:0000256" key="3">
    <source>
        <dbReference type="SAM" id="MobiDB-lite"/>
    </source>
</evidence>
<feature type="transmembrane region" description="Helical" evidence="4">
    <location>
        <begin position="36"/>
        <end position="58"/>
    </location>
</feature>
<keyword evidence="4" id="KW-0472">Membrane</keyword>
<gene>
    <name evidence="6" type="ORF">SacxiDRAFT_2361</name>
</gene>
<organism evidence="6 7">
    <name type="scientific">Saccharomonospora xinjiangensis XJ-54</name>
    <dbReference type="NCBI Taxonomy" id="882086"/>
    <lineage>
        <taxon>Bacteria</taxon>
        <taxon>Bacillati</taxon>
        <taxon>Actinomycetota</taxon>
        <taxon>Actinomycetes</taxon>
        <taxon>Pseudonocardiales</taxon>
        <taxon>Pseudonocardiaceae</taxon>
        <taxon>Saccharomonospora</taxon>
    </lineage>
</organism>
<dbReference type="AlphaFoldDB" id="I0V387"/>
<feature type="domain" description="Calcineurin-like phosphoesterase" evidence="5">
    <location>
        <begin position="211"/>
        <end position="376"/>
    </location>
</feature>
<dbReference type="PANTHER" id="PTHR31302:SF31">
    <property type="entry name" value="PHOSPHODIESTERASE YAEI"/>
    <property type="match status" value="1"/>
</dbReference>
<evidence type="ECO:0000256" key="4">
    <source>
        <dbReference type="SAM" id="Phobius"/>
    </source>
</evidence>
<accession>I0V387</accession>
<dbReference type="Proteomes" id="UP000004691">
    <property type="component" value="Unassembled WGS sequence"/>
</dbReference>
<dbReference type="GO" id="GO:0009245">
    <property type="term" value="P:lipid A biosynthetic process"/>
    <property type="evidence" value="ECO:0007669"/>
    <property type="project" value="TreeGrafter"/>
</dbReference>
<reference evidence="6 7" key="1">
    <citation type="submission" date="2012-01" db="EMBL/GenBank/DDBJ databases">
        <title>Improved High-Quality Draft sequence of Saccharomonospora xinjiangensis XJ-54.</title>
        <authorList>
            <consortium name="US DOE Joint Genome Institute"/>
            <person name="Lucas S."/>
            <person name="Han J."/>
            <person name="Lapidus A."/>
            <person name="Cheng J.-F."/>
            <person name="Goodwin L."/>
            <person name="Pitluck S."/>
            <person name="Peters L."/>
            <person name="Mikhailova N."/>
            <person name="Teshima H."/>
            <person name="Detter J.C."/>
            <person name="Han C."/>
            <person name="Tapia R."/>
            <person name="Land M."/>
            <person name="Hauser L."/>
            <person name="Kyrpides N."/>
            <person name="Ivanova N."/>
            <person name="Pagani I."/>
            <person name="Brambilla E.-M."/>
            <person name="Klenk H.-P."/>
            <person name="Woyke T."/>
        </authorList>
    </citation>
    <scope>NUCLEOTIDE SEQUENCE [LARGE SCALE GENOMIC DNA]</scope>
    <source>
        <strain evidence="6 7">XJ-54</strain>
    </source>
</reference>
<feature type="transmembrane region" description="Helical" evidence="4">
    <location>
        <begin position="163"/>
        <end position="183"/>
    </location>
</feature>
<evidence type="ECO:0000313" key="6">
    <source>
        <dbReference type="EMBL" id="EID54590.1"/>
    </source>
</evidence>
<dbReference type="Gene3D" id="3.60.21.10">
    <property type="match status" value="1"/>
</dbReference>
<feature type="compositionally biased region" description="Basic and acidic residues" evidence="3">
    <location>
        <begin position="102"/>
        <end position="115"/>
    </location>
</feature>
<feature type="region of interest" description="Disordered" evidence="3">
    <location>
        <begin position="102"/>
        <end position="156"/>
    </location>
</feature>